<keyword evidence="2" id="KW-1185">Reference proteome</keyword>
<sequence length="73" mass="8269">MMEPEAKNEGRREIIGDHHDPYISQIFESHDAAFQYYSTYAKSQSFSARVDDIARDVNGRNYTKEAASLPQGG</sequence>
<accession>A0ABD1ZMT5</accession>
<name>A0ABD1ZMT5_9MARC</name>
<gene>
    <name evidence="1" type="ORF">R1flu_020773</name>
</gene>
<evidence type="ECO:0000313" key="1">
    <source>
        <dbReference type="EMBL" id="KAL2652645.1"/>
    </source>
</evidence>
<dbReference type="Proteomes" id="UP001605036">
    <property type="component" value="Unassembled WGS sequence"/>
</dbReference>
<reference evidence="1 2" key="1">
    <citation type="submission" date="2024-09" db="EMBL/GenBank/DDBJ databases">
        <title>Chromosome-scale assembly of Riccia fluitans.</title>
        <authorList>
            <person name="Paukszto L."/>
            <person name="Sawicki J."/>
            <person name="Karawczyk K."/>
            <person name="Piernik-Szablinska J."/>
            <person name="Szczecinska M."/>
            <person name="Mazdziarz M."/>
        </authorList>
    </citation>
    <scope>NUCLEOTIDE SEQUENCE [LARGE SCALE GENOMIC DNA]</scope>
    <source>
        <strain evidence="1">Rf_01</strain>
        <tissue evidence="1">Aerial parts of the thallus</tissue>
    </source>
</reference>
<comment type="caution">
    <text evidence="1">The sequence shown here is derived from an EMBL/GenBank/DDBJ whole genome shotgun (WGS) entry which is preliminary data.</text>
</comment>
<organism evidence="1 2">
    <name type="scientific">Riccia fluitans</name>
    <dbReference type="NCBI Taxonomy" id="41844"/>
    <lineage>
        <taxon>Eukaryota</taxon>
        <taxon>Viridiplantae</taxon>
        <taxon>Streptophyta</taxon>
        <taxon>Embryophyta</taxon>
        <taxon>Marchantiophyta</taxon>
        <taxon>Marchantiopsida</taxon>
        <taxon>Marchantiidae</taxon>
        <taxon>Marchantiales</taxon>
        <taxon>Ricciaceae</taxon>
        <taxon>Riccia</taxon>
    </lineage>
</organism>
<proteinExistence type="predicted"/>
<dbReference type="EMBL" id="JBHFFA010000001">
    <property type="protein sequence ID" value="KAL2652645.1"/>
    <property type="molecule type" value="Genomic_DNA"/>
</dbReference>
<evidence type="ECO:0000313" key="2">
    <source>
        <dbReference type="Proteomes" id="UP001605036"/>
    </source>
</evidence>
<dbReference type="AlphaFoldDB" id="A0ABD1ZMT5"/>
<protein>
    <submittedName>
        <fullName evidence="1">Uncharacterized protein</fullName>
    </submittedName>
</protein>